<evidence type="ECO:0000256" key="4">
    <source>
        <dbReference type="ARBA" id="ARBA00022741"/>
    </source>
</evidence>
<dbReference type="InterPro" id="IPR000719">
    <property type="entry name" value="Prot_kinase_dom"/>
</dbReference>
<evidence type="ECO:0000256" key="3">
    <source>
        <dbReference type="ARBA" id="ARBA00022679"/>
    </source>
</evidence>
<protein>
    <recommendedName>
        <fullName evidence="1">non-specific serine/threonine protein kinase</fullName>
        <ecNumber evidence="1">2.7.11.1</ecNumber>
    </recommendedName>
</protein>
<dbReference type="PROSITE" id="PS50816">
    <property type="entry name" value="NAF"/>
    <property type="match status" value="1"/>
</dbReference>
<dbReference type="EMBL" id="CP136895">
    <property type="protein sequence ID" value="WOL10684.1"/>
    <property type="molecule type" value="Genomic_DNA"/>
</dbReference>
<dbReference type="InterPro" id="IPR011009">
    <property type="entry name" value="Kinase-like_dom_sf"/>
</dbReference>
<evidence type="ECO:0000256" key="6">
    <source>
        <dbReference type="ARBA" id="ARBA00022840"/>
    </source>
</evidence>
<feature type="domain" description="NAF" evidence="10">
    <location>
        <begin position="124"/>
        <end position="148"/>
    </location>
</feature>
<dbReference type="Gene3D" id="1.10.510.10">
    <property type="entry name" value="Transferase(Phosphotransferase) domain 1"/>
    <property type="match status" value="1"/>
</dbReference>
<keyword evidence="6" id="KW-0067">ATP-binding</keyword>
<dbReference type="AlphaFoldDB" id="A0AAQ3KM70"/>
<dbReference type="InterPro" id="IPR018451">
    <property type="entry name" value="NAF/FISL_domain"/>
</dbReference>
<evidence type="ECO:0000256" key="5">
    <source>
        <dbReference type="ARBA" id="ARBA00022777"/>
    </source>
</evidence>
<dbReference type="GO" id="GO:0007165">
    <property type="term" value="P:signal transduction"/>
    <property type="evidence" value="ECO:0007669"/>
    <property type="project" value="InterPro"/>
</dbReference>
<comment type="catalytic activity">
    <reaction evidence="8">
        <text>L-seryl-[protein] + ATP = O-phospho-L-seryl-[protein] + ADP + H(+)</text>
        <dbReference type="Rhea" id="RHEA:17989"/>
        <dbReference type="Rhea" id="RHEA-COMP:9863"/>
        <dbReference type="Rhea" id="RHEA-COMP:11604"/>
        <dbReference type="ChEBI" id="CHEBI:15378"/>
        <dbReference type="ChEBI" id="CHEBI:29999"/>
        <dbReference type="ChEBI" id="CHEBI:30616"/>
        <dbReference type="ChEBI" id="CHEBI:83421"/>
        <dbReference type="ChEBI" id="CHEBI:456216"/>
        <dbReference type="EC" id="2.7.11.1"/>
    </reaction>
</comment>
<keyword evidence="4" id="KW-0547">Nucleotide-binding</keyword>
<comment type="catalytic activity">
    <reaction evidence="7">
        <text>L-threonyl-[protein] + ATP = O-phospho-L-threonyl-[protein] + ADP + H(+)</text>
        <dbReference type="Rhea" id="RHEA:46608"/>
        <dbReference type="Rhea" id="RHEA-COMP:11060"/>
        <dbReference type="Rhea" id="RHEA-COMP:11605"/>
        <dbReference type="ChEBI" id="CHEBI:15378"/>
        <dbReference type="ChEBI" id="CHEBI:30013"/>
        <dbReference type="ChEBI" id="CHEBI:30616"/>
        <dbReference type="ChEBI" id="CHEBI:61977"/>
        <dbReference type="ChEBI" id="CHEBI:456216"/>
        <dbReference type="EC" id="2.7.11.1"/>
    </reaction>
</comment>
<dbReference type="Pfam" id="PF03822">
    <property type="entry name" value="NAF"/>
    <property type="match status" value="1"/>
</dbReference>
<evidence type="ECO:0000256" key="8">
    <source>
        <dbReference type="ARBA" id="ARBA00048679"/>
    </source>
</evidence>
<dbReference type="PANTHER" id="PTHR43895">
    <property type="entry name" value="CALCIUM/CALMODULIN-DEPENDENT PROTEIN KINASE KINASE-RELATED"/>
    <property type="match status" value="1"/>
</dbReference>
<evidence type="ECO:0000256" key="7">
    <source>
        <dbReference type="ARBA" id="ARBA00047899"/>
    </source>
</evidence>
<dbReference type="Gene3D" id="3.30.310.80">
    <property type="entry name" value="Kinase associated domain 1, KA1"/>
    <property type="match status" value="1"/>
</dbReference>
<dbReference type="GO" id="GO:0004674">
    <property type="term" value="F:protein serine/threonine kinase activity"/>
    <property type="evidence" value="ECO:0007669"/>
    <property type="project" value="UniProtKB-KW"/>
</dbReference>
<name>A0AAQ3KM70_9LILI</name>
<keyword evidence="3" id="KW-0808">Transferase</keyword>
<dbReference type="InterPro" id="IPR004041">
    <property type="entry name" value="NAF_dom"/>
</dbReference>
<dbReference type="PANTHER" id="PTHR43895:SF32">
    <property type="entry name" value="SERINE_THREONINE-PROTEIN KINASE CHK1"/>
    <property type="match status" value="1"/>
</dbReference>
<dbReference type="Proteomes" id="UP001327560">
    <property type="component" value="Chromosome 6"/>
</dbReference>
<evidence type="ECO:0000259" key="10">
    <source>
        <dbReference type="PROSITE" id="PS50816"/>
    </source>
</evidence>
<organism evidence="11 12">
    <name type="scientific">Canna indica</name>
    <name type="common">Indian-shot</name>
    <dbReference type="NCBI Taxonomy" id="4628"/>
    <lineage>
        <taxon>Eukaryota</taxon>
        <taxon>Viridiplantae</taxon>
        <taxon>Streptophyta</taxon>
        <taxon>Embryophyta</taxon>
        <taxon>Tracheophyta</taxon>
        <taxon>Spermatophyta</taxon>
        <taxon>Magnoliopsida</taxon>
        <taxon>Liliopsida</taxon>
        <taxon>Zingiberales</taxon>
        <taxon>Cannaceae</taxon>
        <taxon>Canna</taxon>
    </lineage>
</organism>
<dbReference type="GO" id="GO:0005524">
    <property type="term" value="F:ATP binding"/>
    <property type="evidence" value="ECO:0007669"/>
    <property type="project" value="UniProtKB-KW"/>
</dbReference>
<sequence length="216" mass="25427">MANAFFKRFDDVFLKRFDEFLHRYEEDQVAARMERELLRANQQEMVKEYEEYQAAIQIEKEGVYNRDLKPENLFLDYQGNLKVSDFDFSALPQQVEEVNLDDIDDVFNDIEDQYATESEGDYGNGPLIMNAFEMITLSQGLDLSGLFDRQRDYVKCQTRFVSRQPTKTIVATIEAVAEIAEYRAKSLCFNCDELFSQRLEDKPYLEDEGDVMFLHY</sequence>
<reference evidence="11 12" key="1">
    <citation type="submission" date="2023-10" db="EMBL/GenBank/DDBJ databases">
        <title>Chromosome-scale genome assembly provides insights into flower coloration mechanisms of Canna indica.</title>
        <authorList>
            <person name="Li C."/>
        </authorList>
    </citation>
    <scope>NUCLEOTIDE SEQUENCE [LARGE SCALE GENOMIC DNA]</scope>
    <source>
        <tissue evidence="11">Flower</tissue>
    </source>
</reference>
<evidence type="ECO:0000256" key="2">
    <source>
        <dbReference type="ARBA" id="ARBA00022527"/>
    </source>
</evidence>
<evidence type="ECO:0000256" key="1">
    <source>
        <dbReference type="ARBA" id="ARBA00012513"/>
    </source>
</evidence>
<accession>A0AAQ3KM70</accession>
<proteinExistence type="predicted"/>
<keyword evidence="12" id="KW-1185">Reference proteome</keyword>
<dbReference type="PROSITE" id="PS50011">
    <property type="entry name" value="PROTEIN_KINASE_DOM"/>
    <property type="match status" value="1"/>
</dbReference>
<feature type="domain" description="Protein kinase" evidence="9">
    <location>
        <begin position="1"/>
        <end position="216"/>
    </location>
</feature>
<evidence type="ECO:0000259" key="9">
    <source>
        <dbReference type="PROSITE" id="PS50011"/>
    </source>
</evidence>
<keyword evidence="5 11" id="KW-0418">Kinase</keyword>
<keyword evidence="2" id="KW-0723">Serine/threonine-protein kinase</keyword>
<gene>
    <name evidence="11" type="ORF">Cni_G19443</name>
</gene>
<dbReference type="SUPFAM" id="SSF56112">
    <property type="entry name" value="Protein kinase-like (PK-like)"/>
    <property type="match status" value="2"/>
</dbReference>
<evidence type="ECO:0000313" key="11">
    <source>
        <dbReference type="EMBL" id="WOL10684.1"/>
    </source>
</evidence>
<dbReference type="EC" id="2.7.11.1" evidence="1"/>
<evidence type="ECO:0000313" key="12">
    <source>
        <dbReference type="Proteomes" id="UP001327560"/>
    </source>
</evidence>